<reference evidence="2" key="1">
    <citation type="submission" date="2018-02" db="EMBL/GenBank/DDBJ databases">
        <title>Rhizophora mucronata_Transcriptome.</title>
        <authorList>
            <person name="Meera S.P."/>
            <person name="Sreeshan A."/>
            <person name="Augustine A."/>
        </authorList>
    </citation>
    <scope>NUCLEOTIDE SEQUENCE</scope>
    <source>
        <tissue evidence="2">Leaf</tissue>
    </source>
</reference>
<keyword evidence="1" id="KW-0472">Membrane</keyword>
<evidence type="ECO:0000313" key="2">
    <source>
        <dbReference type="EMBL" id="MBX49986.1"/>
    </source>
</evidence>
<organism evidence="2">
    <name type="scientific">Rhizophora mucronata</name>
    <name type="common">Asiatic mangrove</name>
    <dbReference type="NCBI Taxonomy" id="61149"/>
    <lineage>
        <taxon>Eukaryota</taxon>
        <taxon>Viridiplantae</taxon>
        <taxon>Streptophyta</taxon>
        <taxon>Embryophyta</taxon>
        <taxon>Tracheophyta</taxon>
        <taxon>Spermatophyta</taxon>
        <taxon>Magnoliopsida</taxon>
        <taxon>eudicotyledons</taxon>
        <taxon>Gunneridae</taxon>
        <taxon>Pentapetalae</taxon>
        <taxon>rosids</taxon>
        <taxon>fabids</taxon>
        <taxon>Malpighiales</taxon>
        <taxon>Rhizophoraceae</taxon>
        <taxon>Rhizophora</taxon>
    </lineage>
</organism>
<dbReference type="EMBL" id="GGEC01069502">
    <property type="protein sequence ID" value="MBX49986.1"/>
    <property type="molecule type" value="Transcribed_RNA"/>
</dbReference>
<evidence type="ECO:0000256" key="1">
    <source>
        <dbReference type="SAM" id="Phobius"/>
    </source>
</evidence>
<proteinExistence type="predicted"/>
<sequence length="39" mass="4603">MLSVYRYISCLVVHKILNLYFQGKAMASLALIFRFLLYC</sequence>
<feature type="transmembrane region" description="Helical" evidence="1">
    <location>
        <begin position="20"/>
        <end position="37"/>
    </location>
</feature>
<dbReference type="AlphaFoldDB" id="A0A2P2P5D5"/>
<keyword evidence="1" id="KW-1133">Transmembrane helix</keyword>
<protein>
    <submittedName>
        <fullName evidence="2">Uncharacterized protein</fullName>
    </submittedName>
</protein>
<keyword evidence="1" id="KW-0812">Transmembrane</keyword>
<name>A0A2P2P5D5_RHIMU</name>
<accession>A0A2P2P5D5</accession>